<feature type="transmembrane region" description="Helical" evidence="1">
    <location>
        <begin position="176"/>
        <end position="197"/>
    </location>
</feature>
<comment type="caution">
    <text evidence="4">The sequence shown here is derived from an EMBL/GenBank/DDBJ whole genome shotgun (WGS) entry which is preliminary data.</text>
</comment>
<gene>
    <name evidence="3" type="ORF">HKX05_09060</name>
    <name evidence="4" type="ORF">HLV41_03855</name>
</gene>
<reference evidence="5 6" key="1">
    <citation type="submission" date="2020-05" db="EMBL/GenBank/DDBJ databases">
        <title>Draft Genome Sequences of Sphingomonas sp. Isolated from the International Space Station.</title>
        <authorList>
            <person name="Bijlani S."/>
            <person name="Singh N.K."/>
            <person name="Mason C.E."/>
            <person name="Wang C.C."/>
            <person name="Venkateswaran K."/>
        </authorList>
    </citation>
    <scope>NUCLEOTIDE SEQUENCE [LARGE SCALE GENOMIC DNA]</scope>
    <source>
        <strain evidence="3 6">IIF7SW-B5</strain>
        <strain evidence="4">ISS-IIF7SWP</strain>
    </source>
</reference>
<keyword evidence="6" id="KW-1185">Reference proteome</keyword>
<dbReference type="Proteomes" id="UP000557656">
    <property type="component" value="Unassembled WGS sequence"/>
</dbReference>
<sequence>MMLRDPTGLAIWCKRLAWLWLATEGILALSCIGEIYILGGLGSPPGTAEAIEDAADISALASLPYMLAYIVCGILVARWIHRINRNAHHWSDKMTVGPKWNVGWFFVPFANLWMPFAGIRQTRGATIDSENPDSVPVPDWMRLWWGFWLASTLLGNLTFRLSVAAKTPESLIAVDWLYVLSLVLDVPLTILLCRLLADISTLQSQRTAREADMSGAETSPPA</sequence>
<proteinExistence type="predicted"/>
<feature type="transmembrane region" description="Helical" evidence="1">
    <location>
        <begin position="101"/>
        <end position="119"/>
    </location>
</feature>
<evidence type="ECO:0000313" key="4">
    <source>
        <dbReference type="EMBL" id="NVP30169.1"/>
    </source>
</evidence>
<keyword evidence="1" id="KW-0472">Membrane</keyword>
<keyword evidence="1" id="KW-0812">Transmembrane</keyword>
<evidence type="ECO:0000259" key="2">
    <source>
        <dbReference type="Pfam" id="PF14219"/>
    </source>
</evidence>
<name>A0A7Y7QTG3_9SPHN</name>
<feature type="domain" description="DUF4328" evidence="2">
    <location>
        <begin position="48"/>
        <end position="200"/>
    </location>
</feature>
<evidence type="ECO:0000313" key="5">
    <source>
        <dbReference type="Proteomes" id="UP000531581"/>
    </source>
</evidence>
<accession>A0A7Y7QTG3</accession>
<dbReference type="AlphaFoldDB" id="A0A7Y7QTG3"/>
<feature type="transmembrane region" description="Helical" evidence="1">
    <location>
        <begin position="16"/>
        <end position="37"/>
    </location>
</feature>
<evidence type="ECO:0000313" key="3">
    <source>
        <dbReference type="EMBL" id="NNG53500.1"/>
    </source>
</evidence>
<dbReference type="EMBL" id="JABYQV010000002">
    <property type="protein sequence ID" value="NVP30169.1"/>
    <property type="molecule type" value="Genomic_DNA"/>
</dbReference>
<organism evidence="4 5">
    <name type="scientific">Sphingomonas sanguinis</name>
    <dbReference type="NCBI Taxonomy" id="33051"/>
    <lineage>
        <taxon>Bacteria</taxon>
        <taxon>Pseudomonadati</taxon>
        <taxon>Pseudomonadota</taxon>
        <taxon>Alphaproteobacteria</taxon>
        <taxon>Sphingomonadales</taxon>
        <taxon>Sphingomonadaceae</taxon>
        <taxon>Sphingomonas</taxon>
    </lineage>
</organism>
<feature type="transmembrane region" description="Helical" evidence="1">
    <location>
        <begin position="143"/>
        <end position="164"/>
    </location>
</feature>
<keyword evidence="1" id="KW-1133">Transmembrane helix</keyword>
<dbReference type="Proteomes" id="UP000531581">
    <property type="component" value="Unassembled WGS sequence"/>
</dbReference>
<dbReference type="InterPro" id="IPR025565">
    <property type="entry name" value="DUF4328"/>
</dbReference>
<dbReference type="Pfam" id="PF14219">
    <property type="entry name" value="DUF4328"/>
    <property type="match status" value="1"/>
</dbReference>
<feature type="transmembrane region" description="Helical" evidence="1">
    <location>
        <begin position="57"/>
        <end position="80"/>
    </location>
</feature>
<evidence type="ECO:0000256" key="1">
    <source>
        <dbReference type="SAM" id="Phobius"/>
    </source>
</evidence>
<evidence type="ECO:0000313" key="6">
    <source>
        <dbReference type="Proteomes" id="UP000557656"/>
    </source>
</evidence>
<protein>
    <submittedName>
        <fullName evidence="4">DUF4328 domain-containing protein</fullName>
    </submittedName>
</protein>
<dbReference type="EMBL" id="JABEOV010000012">
    <property type="protein sequence ID" value="NNG53500.1"/>
    <property type="molecule type" value="Genomic_DNA"/>
</dbReference>